<accession>A0ABV0STB7</accession>
<comment type="caution">
    <text evidence="1">The sequence shown here is derived from an EMBL/GenBank/DDBJ whole genome shotgun (WGS) entry which is preliminary data.</text>
</comment>
<evidence type="ECO:0000313" key="2">
    <source>
        <dbReference type="Proteomes" id="UP001482620"/>
    </source>
</evidence>
<name>A0ABV0STB7_9TELE</name>
<evidence type="ECO:0000313" key="1">
    <source>
        <dbReference type="EMBL" id="MEQ2222743.1"/>
    </source>
</evidence>
<dbReference type="Proteomes" id="UP001482620">
    <property type="component" value="Unassembled WGS sequence"/>
</dbReference>
<dbReference type="EMBL" id="JAHRIQ010004208">
    <property type="protein sequence ID" value="MEQ2222743.1"/>
    <property type="molecule type" value="Genomic_DNA"/>
</dbReference>
<proteinExistence type="predicted"/>
<protein>
    <submittedName>
        <fullName evidence="1">Uncharacterized protein</fullName>
    </submittedName>
</protein>
<sequence>MAYVFKAIKYLNAILNTSTFKNGLVKRSYGKFSPLPVYLYGLVVTDSQILQEVNISKCIWDSVDLFIFLNREAFTITSSSNVFSFMYTMGVFGLRFCTFSIFGKERVICG</sequence>
<gene>
    <name evidence="1" type="ORF">ILYODFUR_029517</name>
</gene>
<keyword evidence="2" id="KW-1185">Reference proteome</keyword>
<organism evidence="1 2">
    <name type="scientific">Ilyodon furcidens</name>
    <name type="common">goldbreast splitfin</name>
    <dbReference type="NCBI Taxonomy" id="33524"/>
    <lineage>
        <taxon>Eukaryota</taxon>
        <taxon>Metazoa</taxon>
        <taxon>Chordata</taxon>
        <taxon>Craniata</taxon>
        <taxon>Vertebrata</taxon>
        <taxon>Euteleostomi</taxon>
        <taxon>Actinopterygii</taxon>
        <taxon>Neopterygii</taxon>
        <taxon>Teleostei</taxon>
        <taxon>Neoteleostei</taxon>
        <taxon>Acanthomorphata</taxon>
        <taxon>Ovalentaria</taxon>
        <taxon>Atherinomorphae</taxon>
        <taxon>Cyprinodontiformes</taxon>
        <taxon>Goodeidae</taxon>
        <taxon>Ilyodon</taxon>
    </lineage>
</organism>
<reference evidence="1 2" key="1">
    <citation type="submission" date="2021-06" db="EMBL/GenBank/DDBJ databases">
        <authorList>
            <person name="Palmer J.M."/>
        </authorList>
    </citation>
    <scope>NUCLEOTIDE SEQUENCE [LARGE SCALE GENOMIC DNA]</scope>
    <source>
        <strain evidence="2">if_2019</strain>
        <tissue evidence="1">Muscle</tissue>
    </source>
</reference>